<dbReference type="Gene3D" id="3.40.50.2300">
    <property type="match status" value="2"/>
</dbReference>
<evidence type="ECO:0000256" key="5">
    <source>
        <dbReference type="SAM" id="MobiDB-lite"/>
    </source>
</evidence>
<comment type="caution">
    <text evidence="7">The sequence shown here is derived from an EMBL/GenBank/DDBJ whole genome shotgun (WGS) entry which is preliminary data.</text>
</comment>
<name>A0A399EUM9_9DEIN</name>
<dbReference type="CDD" id="cd01392">
    <property type="entry name" value="HTH_LacI"/>
    <property type="match status" value="1"/>
</dbReference>
<evidence type="ECO:0000256" key="4">
    <source>
        <dbReference type="ARBA" id="ARBA00023163"/>
    </source>
</evidence>
<dbReference type="SMART" id="SM00354">
    <property type="entry name" value="HTH_LACI"/>
    <property type="match status" value="1"/>
</dbReference>
<dbReference type="EMBL" id="QWLA01000021">
    <property type="protein sequence ID" value="RIH87250.1"/>
    <property type="molecule type" value="Genomic_DNA"/>
</dbReference>
<dbReference type="SUPFAM" id="SSF53822">
    <property type="entry name" value="Periplasmic binding protein-like I"/>
    <property type="match status" value="1"/>
</dbReference>
<dbReference type="InterPro" id="IPR000843">
    <property type="entry name" value="HTH_LacI"/>
</dbReference>
<keyword evidence="4" id="KW-0804">Transcription</keyword>
<accession>A0A399EUM9</accession>
<keyword evidence="2" id="KW-0805">Transcription regulation</keyword>
<keyword evidence="3" id="KW-0238">DNA-binding</keyword>
<dbReference type="SUPFAM" id="SSF47413">
    <property type="entry name" value="lambda repressor-like DNA-binding domains"/>
    <property type="match status" value="1"/>
</dbReference>
<dbReference type="CDD" id="cd06267">
    <property type="entry name" value="PBP1_LacI_sugar_binding-like"/>
    <property type="match status" value="1"/>
</dbReference>
<dbReference type="GO" id="GO:0003700">
    <property type="term" value="F:DNA-binding transcription factor activity"/>
    <property type="evidence" value="ECO:0007669"/>
    <property type="project" value="TreeGrafter"/>
</dbReference>
<dbReference type="OrthoDB" id="9784962at2"/>
<dbReference type="InterPro" id="IPR046335">
    <property type="entry name" value="LacI/GalR-like_sensor"/>
</dbReference>
<feature type="region of interest" description="Disordered" evidence="5">
    <location>
        <begin position="340"/>
        <end position="361"/>
    </location>
</feature>
<sequence>MKRGTQPGMVRQEDVAARAGVSASTVSRALTRPEMVTPETRRRILEAAEALGYAPNQLARSLRKQGSRTIGLIISDILVPFHAEVAKGVEDLASEHGFATILCNSGEDPREEMRYLEVLRGFQVGGIIIEPTRGTAQRQRIEALVRSGTRVVEVDRISGARGVTSVLSDNLGGAASAAEYLLSLGHRSFAVIAGDTSITSGKERLAGFQGSLERQGVSLDPRWVLSCPNTPEGGYRAARELFARPGLPSALFVQNAQMMSGVLRAVREAGLEIPLELSVVCFDETQWAALVNPPLTVVAQQAYELGHTAAKIIVESMERRGARQKSRVVRLPTRLIVRESCREAQPSRPDAPAISGHSRAR</sequence>
<dbReference type="PANTHER" id="PTHR30146:SF148">
    <property type="entry name" value="HTH-TYPE TRANSCRIPTIONAL REPRESSOR PURR-RELATED"/>
    <property type="match status" value="1"/>
</dbReference>
<feature type="domain" description="HTH lacI-type" evidence="6">
    <location>
        <begin position="10"/>
        <end position="64"/>
    </location>
</feature>
<evidence type="ECO:0000259" key="6">
    <source>
        <dbReference type="PROSITE" id="PS50932"/>
    </source>
</evidence>
<dbReference type="AlphaFoldDB" id="A0A399EUM9"/>
<organism evidence="7 8">
    <name type="scientific">Calidithermus roseus</name>
    <dbReference type="NCBI Taxonomy" id="1644118"/>
    <lineage>
        <taxon>Bacteria</taxon>
        <taxon>Thermotogati</taxon>
        <taxon>Deinococcota</taxon>
        <taxon>Deinococci</taxon>
        <taxon>Thermales</taxon>
        <taxon>Thermaceae</taxon>
        <taxon>Calidithermus</taxon>
    </lineage>
</organism>
<evidence type="ECO:0000313" key="8">
    <source>
        <dbReference type="Proteomes" id="UP000265341"/>
    </source>
</evidence>
<proteinExistence type="predicted"/>
<keyword evidence="8" id="KW-1185">Reference proteome</keyword>
<dbReference type="Pfam" id="PF13377">
    <property type="entry name" value="Peripla_BP_3"/>
    <property type="match status" value="1"/>
</dbReference>
<gene>
    <name evidence="7" type="primary">ccpA_2</name>
    <name evidence="7" type="ORF">Mrose_01389</name>
</gene>
<dbReference type="Pfam" id="PF00356">
    <property type="entry name" value="LacI"/>
    <property type="match status" value="1"/>
</dbReference>
<dbReference type="RefSeq" id="WP_119276823.1">
    <property type="nucleotide sequence ID" value="NZ_QWLA01000021.1"/>
</dbReference>
<evidence type="ECO:0000313" key="7">
    <source>
        <dbReference type="EMBL" id="RIH87250.1"/>
    </source>
</evidence>
<dbReference type="PROSITE" id="PS50932">
    <property type="entry name" value="HTH_LACI_2"/>
    <property type="match status" value="1"/>
</dbReference>
<dbReference type="PANTHER" id="PTHR30146">
    <property type="entry name" value="LACI-RELATED TRANSCRIPTIONAL REPRESSOR"/>
    <property type="match status" value="1"/>
</dbReference>
<reference evidence="7 8" key="1">
    <citation type="submission" date="2018-08" db="EMBL/GenBank/DDBJ databases">
        <title>Meiothermus roseus NBRC 110900 genome sequencing project.</title>
        <authorList>
            <person name="Da Costa M.S."/>
            <person name="Albuquerque L."/>
            <person name="Raposo P."/>
            <person name="Froufe H.J.C."/>
            <person name="Barroso C.S."/>
            <person name="Egas C."/>
        </authorList>
    </citation>
    <scope>NUCLEOTIDE SEQUENCE [LARGE SCALE GENOMIC DNA]</scope>
    <source>
        <strain evidence="7 8">NBRC 110900</strain>
    </source>
</reference>
<evidence type="ECO:0000256" key="2">
    <source>
        <dbReference type="ARBA" id="ARBA00023015"/>
    </source>
</evidence>
<dbReference type="InterPro" id="IPR010982">
    <property type="entry name" value="Lambda_DNA-bd_dom_sf"/>
</dbReference>
<dbReference type="Proteomes" id="UP000265341">
    <property type="component" value="Unassembled WGS sequence"/>
</dbReference>
<evidence type="ECO:0000256" key="3">
    <source>
        <dbReference type="ARBA" id="ARBA00023125"/>
    </source>
</evidence>
<evidence type="ECO:0000256" key="1">
    <source>
        <dbReference type="ARBA" id="ARBA00022491"/>
    </source>
</evidence>
<protein>
    <submittedName>
        <fullName evidence="7">Catabolite control protein A</fullName>
    </submittedName>
</protein>
<dbReference type="Gene3D" id="1.10.260.40">
    <property type="entry name" value="lambda repressor-like DNA-binding domains"/>
    <property type="match status" value="1"/>
</dbReference>
<keyword evidence="1" id="KW-0678">Repressor</keyword>
<dbReference type="GO" id="GO:0000976">
    <property type="term" value="F:transcription cis-regulatory region binding"/>
    <property type="evidence" value="ECO:0007669"/>
    <property type="project" value="TreeGrafter"/>
</dbReference>
<dbReference type="InterPro" id="IPR028082">
    <property type="entry name" value="Peripla_BP_I"/>
</dbReference>